<name>A0A7Z7NJE2_9BURK</name>
<accession>A0A7Z7NJE2</accession>
<reference evidence="2 3" key="1">
    <citation type="submission" date="2018-01" db="EMBL/GenBank/DDBJ databases">
        <authorList>
            <person name="Clerissi C."/>
        </authorList>
    </citation>
    <scope>NUCLEOTIDE SEQUENCE [LARGE SCALE GENOMIC DNA]</scope>
    <source>
        <strain evidence="2">Cupriavidus taiwanensis STM 6021</strain>
    </source>
</reference>
<evidence type="ECO:0000313" key="2">
    <source>
        <dbReference type="EMBL" id="SPC06274.1"/>
    </source>
</evidence>
<dbReference type="AlphaFoldDB" id="A0A7Z7NJE2"/>
<gene>
    <name evidence="2" type="ORF">CBM2594_A10211</name>
</gene>
<comment type="caution">
    <text evidence="2">The sequence shown here is derived from an EMBL/GenBank/DDBJ whole genome shotgun (WGS) entry which is preliminary data.</text>
</comment>
<evidence type="ECO:0000313" key="3">
    <source>
        <dbReference type="Proteomes" id="UP000257139"/>
    </source>
</evidence>
<protein>
    <submittedName>
        <fullName evidence="2">Uncharacterized protein</fullName>
    </submittedName>
</protein>
<evidence type="ECO:0000256" key="1">
    <source>
        <dbReference type="SAM" id="MobiDB-lite"/>
    </source>
</evidence>
<organism evidence="2 3">
    <name type="scientific">Cupriavidus taiwanensis</name>
    <dbReference type="NCBI Taxonomy" id="164546"/>
    <lineage>
        <taxon>Bacteria</taxon>
        <taxon>Pseudomonadati</taxon>
        <taxon>Pseudomonadota</taxon>
        <taxon>Betaproteobacteria</taxon>
        <taxon>Burkholderiales</taxon>
        <taxon>Burkholderiaceae</taxon>
        <taxon>Cupriavidus</taxon>
    </lineage>
</organism>
<proteinExistence type="predicted"/>
<dbReference type="EMBL" id="OGUU01000001">
    <property type="protein sequence ID" value="SPC06274.1"/>
    <property type="molecule type" value="Genomic_DNA"/>
</dbReference>
<dbReference type="Proteomes" id="UP000257139">
    <property type="component" value="Chromosome CBM2594_a"/>
</dbReference>
<sequence length="87" mass="9643">MAEPACLPEWYLFLRLAPGTVAADAPAPPHWRGHGTDVVTGYYLRVRWRAYHPRHRISGNRKTALHPTRQGRTGSGAPQRAAFVGNA</sequence>
<feature type="region of interest" description="Disordered" evidence="1">
    <location>
        <begin position="58"/>
        <end position="87"/>
    </location>
</feature>